<dbReference type="OrthoDB" id="20872at2759"/>
<dbReference type="Gene3D" id="3.40.50.1580">
    <property type="entry name" value="Nucleoside phosphorylase domain"/>
    <property type="match status" value="1"/>
</dbReference>
<sequence>MSQSSDPDPSSALPPEYEPKSHKDYTIGWICALSTELTAARVMLDVEHPTLPKPSNDASNYILGSIGYHNIVISCLPKGIIGTNQAAVIATRMVNTFPSIKLGLMVGIGGGIPPKVKLGDVVVSVPKGKDPGVVQWDMGKAESDGKFQRTGALDKPPMERGFRIYKAAISDLGSLAALYPSPRARHAIEEQKEPTYWLSGG</sequence>
<dbReference type="EMBL" id="JAABOJ010000039">
    <property type="protein sequence ID" value="KAF3275193.1"/>
    <property type="molecule type" value="Genomic_DNA"/>
</dbReference>
<organism evidence="3 4">
    <name type="scientific">Orbilia oligospora</name>
    <name type="common">Nematode-trapping fungus</name>
    <name type="synonym">Arthrobotrys oligospora</name>
    <dbReference type="NCBI Taxonomy" id="2813651"/>
    <lineage>
        <taxon>Eukaryota</taxon>
        <taxon>Fungi</taxon>
        <taxon>Dikarya</taxon>
        <taxon>Ascomycota</taxon>
        <taxon>Pezizomycotina</taxon>
        <taxon>Orbiliomycetes</taxon>
        <taxon>Orbiliales</taxon>
        <taxon>Orbiliaceae</taxon>
        <taxon>Orbilia</taxon>
    </lineage>
</organism>
<dbReference type="InterPro" id="IPR035994">
    <property type="entry name" value="Nucleoside_phosphorylase_sf"/>
</dbReference>
<feature type="region of interest" description="Disordered" evidence="1">
    <location>
        <begin position="1"/>
        <end position="21"/>
    </location>
</feature>
<dbReference type="InterPro" id="IPR053137">
    <property type="entry name" value="NLR-like"/>
</dbReference>
<reference evidence="3 4" key="1">
    <citation type="submission" date="2020-01" db="EMBL/GenBank/DDBJ databases">
        <authorList>
            <person name="Palmer J.M."/>
        </authorList>
    </citation>
    <scope>NUCLEOTIDE SEQUENCE [LARGE SCALE GENOMIC DNA]</scope>
    <source>
        <strain evidence="3 4">TWF970</strain>
    </source>
</reference>
<dbReference type="GO" id="GO:0003824">
    <property type="term" value="F:catalytic activity"/>
    <property type="evidence" value="ECO:0007669"/>
    <property type="project" value="InterPro"/>
</dbReference>
<dbReference type="Proteomes" id="UP000474640">
    <property type="component" value="Unassembled WGS sequence"/>
</dbReference>
<dbReference type="AlphaFoldDB" id="A0A7C8R8P0"/>
<evidence type="ECO:0000313" key="3">
    <source>
        <dbReference type="EMBL" id="KAF3275193.1"/>
    </source>
</evidence>
<gene>
    <name evidence="3" type="ORF">TWF970_006915</name>
</gene>
<dbReference type="PANTHER" id="PTHR46082">
    <property type="entry name" value="ATP/GTP-BINDING PROTEIN-RELATED"/>
    <property type="match status" value="1"/>
</dbReference>
<dbReference type="Pfam" id="PF01048">
    <property type="entry name" value="PNP_UDP_1"/>
    <property type="match status" value="1"/>
</dbReference>
<evidence type="ECO:0000256" key="1">
    <source>
        <dbReference type="SAM" id="MobiDB-lite"/>
    </source>
</evidence>
<dbReference type="GO" id="GO:0009116">
    <property type="term" value="P:nucleoside metabolic process"/>
    <property type="evidence" value="ECO:0007669"/>
    <property type="project" value="InterPro"/>
</dbReference>
<dbReference type="SUPFAM" id="SSF53167">
    <property type="entry name" value="Purine and uridine phosphorylases"/>
    <property type="match status" value="1"/>
</dbReference>
<feature type="domain" description="Nucleoside phosphorylase" evidence="2">
    <location>
        <begin position="26"/>
        <end position="124"/>
    </location>
</feature>
<protein>
    <recommendedName>
        <fullName evidence="2">Nucleoside phosphorylase domain-containing protein</fullName>
    </recommendedName>
</protein>
<comment type="caution">
    <text evidence="3">The sequence shown here is derived from an EMBL/GenBank/DDBJ whole genome shotgun (WGS) entry which is preliminary data.</text>
</comment>
<accession>A0A7C8R8P0</accession>
<name>A0A7C8R8P0_ORBOL</name>
<evidence type="ECO:0000313" key="4">
    <source>
        <dbReference type="Proteomes" id="UP000474640"/>
    </source>
</evidence>
<proteinExistence type="predicted"/>
<feature type="compositionally biased region" description="Low complexity" evidence="1">
    <location>
        <begin position="1"/>
        <end position="11"/>
    </location>
</feature>
<dbReference type="PANTHER" id="PTHR46082:SF11">
    <property type="entry name" value="AAA+ ATPASE DOMAIN-CONTAINING PROTEIN-RELATED"/>
    <property type="match status" value="1"/>
</dbReference>
<dbReference type="InterPro" id="IPR000845">
    <property type="entry name" value="Nucleoside_phosphorylase_d"/>
</dbReference>
<evidence type="ECO:0000259" key="2">
    <source>
        <dbReference type="Pfam" id="PF01048"/>
    </source>
</evidence>